<feature type="transmembrane region" description="Helical" evidence="1">
    <location>
        <begin position="47"/>
        <end position="73"/>
    </location>
</feature>
<gene>
    <name evidence="2" type="ORF">RJ641_006902</name>
</gene>
<accession>A0AAN8VE62</accession>
<keyword evidence="1" id="KW-1133">Transmembrane helix</keyword>
<reference evidence="2 3" key="1">
    <citation type="submission" date="2023-12" db="EMBL/GenBank/DDBJ databases">
        <title>A high-quality genome assembly for Dillenia turbinata (Dilleniales).</title>
        <authorList>
            <person name="Chanderbali A."/>
        </authorList>
    </citation>
    <scope>NUCLEOTIDE SEQUENCE [LARGE SCALE GENOMIC DNA]</scope>
    <source>
        <strain evidence="2">LSX21</strain>
        <tissue evidence="2">Leaf</tissue>
    </source>
</reference>
<evidence type="ECO:0000256" key="1">
    <source>
        <dbReference type="SAM" id="Phobius"/>
    </source>
</evidence>
<evidence type="ECO:0000313" key="2">
    <source>
        <dbReference type="EMBL" id="KAK6928311.1"/>
    </source>
</evidence>
<dbReference type="EMBL" id="JBAMMX010000014">
    <property type="protein sequence ID" value="KAK6928311.1"/>
    <property type="molecule type" value="Genomic_DNA"/>
</dbReference>
<sequence>MAKHQAEVADTEYNIRAASLVIPRQSNRDFKGISYGFPSLASVSHNLAPVFTVMIAVIFRTGTLSSSVTWFSWQDMLKSN</sequence>
<dbReference type="AlphaFoldDB" id="A0AAN8VE62"/>
<comment type="caution">
    <text evidence="2">The sequence shown here is derived from an EMBL/GenBank/DDBJ whole genome shotgun (WGS) entry which is preliminary data.</text>
</comment>
<keyword evidence="1" id="KW-0472">Membrane</keyword>
<keyword evidence="3" id="KW-1185">Reference proteome</keyword>
<dbReference type="Proteomes" id="UP001370490">
    <property type="component" value="Unassembled WGS sequence"/>
</dbReference>
<evidence type="ECO:0000313" key="3">
    <source>
        <dbReference type="Proteomes" id="UP001370490"/>
    </source>
</evidence>
<organism evidence="2 3">
    <name type="scientific">Dillenia turbinata</name>
    <dbReference type="NCBI Taxonomy" id="194707"/>
    <lineage>
        <taxon>Eukaryota</taxon>
        <taxon>Viridiplantae</taxon>
        <taxon>Streptophyta</taxon>
        <taxon>Embryophyta</taxon>
        <taxon>Tracheophyta</taxon>
        <taxon>Spermatophyta</taxon>
        <taxon>Magnoliopsida</taxon>
        <taxon>eudicotyledons</taxon>
        <taxon>Gunneridae</taxon>
        <taxon>Pentapetalae</taxon>
        <taxon>Dilleniales</taxon>
        <taxon>Dilleniaceae</taxon>
        <taxon>Dillenia</taxon>
    </lineage>
</organism>
<keyword evidence="1" id="KW-0812">Transmembrane</keyword>
<proteinExistence type="predicted"/>
<protein>
    <submittedName>
        <fullName evidence="2">Uncharacterized protein</fullName>
    </submittedName>
</protein>
<name>A0AAN8VE62_9MAGN</name>